<sequence length="419" mass="45722">MKNLITLFIFTLFVSFVYSTTYQYARCNLEEHPGKLISGDVFFAYGIDNKLHVAIKADGDDYLGKERTVIIHNNGNLVRQLDETSIFNPTKSTEIDCLNVAGYIGTFKSESSISTPELVLDNQTIQGVDSLVGLTLVVYSNAPKSCPLTHYSDLGDILGKCVIGIGSFDYPLPEVIVTAMTGDSKKIPTKSDSNGAMKGLSNVNGNQAAICTLEPTSKFFGELTGTVYITSKFDEKSKAMTTSITAEINGLVPQSIHGFHIHSLGDISSGDGMSVGGHWDSSGQVHSLPPNPNRHYGDLGNICQYVVSTAYYSWTTTYLPYTSTNNLLGRSFVVHAIRDNGTVFGDRVGWCVVGLLSPTDNPPFKLPPSIQNNNVICSNSPPENQFTTPTPPPSNFFKNAFYIIITLSILVYLYKKTVR</sequence>
<dbReference type="PANTHER" id="PTHR10003">
    <property type="entry name" value="SUPEROXIDE DISMUTASE CU-ZN -RELATED"/>
    <property type="match status" value="1"/>
</dbReference>
<feature type="transmembrane region" description="Helical" evidence="1">
    <location>
        <begin position="396"/>
        <end position="414"/>
    </location>
</feature>
<dbReference type="AlphaFoldDB" id="A0A151Z773"/>
<organism evidence="4 5">
    <name type="scientific">Tieghemostelium lacteum</name>
    <name type="common">Slime mold</name>
    <name type="synonym">Dictyostelium lacteum</name>
    <dbReference type="NCBI Taxonomy" id="361077"/>
    <lineage>
        <taxon>Eukaryota</taxon>
        <taxon>Amoebozoa</taxon>
        <taxon>Evosea</taxon>
        <taxon>Eumycetozoa</taxon>
        <taxon>Dictyostelia</taxon>
        <taxon>Dictyosteliales</taxon>
        <taxon>Raperosteliaceae</taxon>
        <taxon>Tieghemostelium</taxon>
    </lineage>
</organism>
<dbReference type="InParanoid" id="A0A151Z773"/>
<name>A0A151Z773_TIELA</name>
<proteinExistence type="predicted"/>
<dbReference type="STRING" id="361077.A0A151Z773"/>
<dbReference type="EMBL" id="LODT01000039">
    <property type="protein sequence ID" value="KYQ89785.1"/>
    <property type="molecule type" value="Genomic_DNA"/>
</dbReference>
<evidence type="ECO:0000313" key="5">
    <source>
        <dbReference type="Proteomes" id="UP000076078"/>
    </source>
</evidence>
<accession>A0A151Z773</accession>
<dbReference type="Proteomes" id="UP000076078">
    <property type="component" value="Unassembled WGS sequence"/>
</dbReference>
<evidence type="ECO:0000256" key="2">
    <source>
        <dbReference type="SAM" id="SignalP"/>
    </source>
</evidence>
<comment type="caution">
    <text evidence="4">The sequence shown here is derived from an EMBL/GenBank/DDBJ whole genome shotgun (WGS) entry which is preliminary data.</text>
</comment>
<dbReference type="SUPFAM" id="SSF49329">
    <property type="entry name" value="Cu,Zn superoxide dismutase-like"/>
    <property type="match status" value="2"/>
</dbReference>
<evidence type="ECO:0000256" key="1">
    <source>
        <dbReference type="SAM" id="Phobius"/>
    </source>
</evidence>
<feature type="signal peptide" evidence="2">
    <location>
        <begin position="1"/>
        <end position="19"/>
    </location>
</feature>
<protein>
    <submittedName>
        <fullName evidence="4">Superoxide dismutase</fullName>
    </submittedName>
</protein>
<dbReference type="OrthoDB" id="2015551at2759"/>
<dbReference type="OMA" id="DIWGLAN"/>
<keyword evidence="1" id="KW-0812">Transmembrane</keyword>
<dbReference type="InterPro" id="IPR001424">
    <property type="entry name" value="SOD_Cu_Zn_dom"/>
</dbReference>
<evidence type="ECO:0000313" key="4">
    <source>
        <dbReference type="EMBL" id="KYQ89785.1"/>
    </source>
</evidence>
<dbReference type="InterPro" id="IPR036423">
    <property type="entry name" value="SOD-like_Cu/Zn_dom_sf"/>
</dbReference>
<keyword evidence="1" id="KW-0472">Membrane</keyword>
<dbReference type="Pfam" id="PF00080">
    <property type="entry name" value="Sod_Cu"/>
    <property type="match status" value="1"/>
</dbReference>
<dbReference type="PRINTS" id="PR00068">
    <property type="entry name" value="CUZNDISMTASE"/>
</dbReference>
<gene>
    <name evidence="4" type="ORF">DLAC_09753</name>
</gene>
<dbReference type="GO" id="GO:0005507">
    <property type="term" value="F:copper ion binding"/>
    <property type="evidence" value="ECO:0007669"/>
    <property type="project" value="InterPro"/>
</dbReference>
<dbReference type="InterPro" id="IPR024134">
    <property type="entry name" value="SOD_Cu/Zn_/chaperone"/>
</dbReference>
<dbReference type="FunCoup" id="A0A151Z773">
    <property type="interactions" value="93"/>
</dbReference>
<dbReference type="Gene3D" id="2.60.40.200">
    <property type="entry name" value="Superoxide dismutase, copper/zinc binding domain"/>
    <property type="match status" value="1"/>
</dbReference>
<keyword evidence="5" id="KW-1185">Reference proteome</keyword>
<dbReference type="GO" id="GO:0006801">
    <property type="term" value="P:superoxide metabolic process"/>
    <property type="evidence" value="ECO:0007669"/>
    <property type="project" value="InterPro"/>
</dbReference>
<keyword evidence="1" id="KW-1133">Transmembrane helix</keyword>
<feature type="domain" description="Superoxide dismutase copper/zinc binding" evidence="3">
    <location>
        <begin position="224"/>
        <end position="341"/>
    </location>
</feature>
<reference evidence="4 5" key="1">
    <citation type="submission" date="2015-12" db="EMBL/GenBank/DDBJ databases">
        <title>Dictyostelia acquired genes for synthesis and detection of signals that induce cell-type specialization by lateral gene transfer from prokaryotes.</title>
        <authorList>
            <person name="Gloeckner G."/>
            <person name="Schaap P."/>
        </authorList>
    </citation>
    <scope>NUCLEOTIDE SEQUENCE [LARGE SCALE GENOMIC DNA]</scope>
    <source>
        <strain evidence="4 5">TK</strain>
    </source>
</reference>
<feature type="chain" id="PRO_5007592910" evidence="2">
    <location>
        <begin position="20"/>
        <end position="419"/>
    </location>
</feature>
<keyword evidence="2" id="KW-0732">Signal</keyword>
<evidence type="ECO:0000259" key="3">
    <source>
        <dbReference type="Pfam" id="PF00080"/>
    </source>
</evidence>